<keyword evidence="3" id="KW-1185">Reference proteome</keyword>
<comment type="caution">
    <text evidence="2">The sequence shown here is derived from an EMBL/GenBank/DDBJ whole genome shotgun (WGS) entry which is preliminary data.</text>
</comment>
<dbReference type="Proteomes" id="UP000654482">
    <property type="component" value="Unassembled WGS sequence"/>
</dbReference>
<sequence length="90" mass="10428">MNRRKKLSEIQQQFEQAEPQPQPPDNSGSLTEQLSQPKKKAGKIRFTLDLERDLDKRLSSAAKHLNRSKADLTRVALERLLEELENEWSS</sequence>
<evidence type="ECO:0000256" key="1">
    <source>
        <dbReference type="SAM" id="MobiDB-lite"/>
    </source>
</evidence>
<evidence type="ECO:0008006" key="4">
    <source>
        <dbReference type="Google" id="ProtNLM"/>
    </source>
</evidence>
<dbReference type="RefSeq" id="WP_194031728.1">
    <property type="nucleotide sequence ID" value="NZ_JADEWZ010000054.1"/>
</dbReference>
<feature type="compositionally biased region" description="Polar residues" evidence="1">
    <location>
        <begin position="25"/>
        <end position="36"/>
    </location>
</feature>
<name>A0A8J7JE41_9CYAN</name>
<reference evidence="2" key="1">
    <citation type="submission" date="2020-10" db="EMBL/GenBank/DDBJ databases">
        <authorList>
            <person name="Castelo-Branco R."/>
            <person name="Eusebio N."/>
            <person name="Adriana R."/>
            <person name="Vieira A."/>
            <person name="Brugerolle De Fraissinette N."/>
            <person name="Rezende De Castro R."/>
            <person name="Schneider M.P."/>
            <person name="Vasconcelos V."/>
            <person name="Leao P.N."/>
        </authorList>
    </citation>
    <scope>NUCLEOTIDE SEQUENCE</scope>
    <source>
        <strain evidence="2">LEGE 07157</strain>
    </source>
</reference>
<accession>A0A8J7JE41</accession>
<proteinExistence type="predicted"/>
<gene>
    <name evidence="2" type="ORF">IQ249_22405</name>
</gene>
<dbReference type="EMBL" id="JADEWZ010000054">
    <property type="protein sequence ID" value="MBE9118645.1"/>
    <property type="molecule type" value="Genomic_DNA"/>
</dbReference>
<organism evidence="2 3">
    <name type="scientific">Lusitaniella coriacea LEGE 07157</name>
    <dbReference type="NCBI Taxonomy" id="945747"/>
    <lineage>
        <taxon>Bacteria</taxon>
        <taxon>Bacillati</taxon>
        <taxon>Cyanobacteriota</taxon>
        <taxon>Cyanophyceae</taxon>
        <taxon>Spirulinales</taxon>
        <taxon>Lusitaniellaceae</taxon>
        <taxon>Lusitaniella</taxon>
    </lineage>
</organism>
<feature type="region of interest" description="Disordered" evidence="1">
    <location>
        <begin position="1"/>
        <end position="43"/>
    </location>
</feature>
<protein>
    <recommendedName>
        <fullName evidence="4">Ribbon-helix-helix protein CopG domain-containing protein</fullName>
    </recommendedName>
</protein>
<evidence type="ECO:0000313" key="2">
    <source>
        <dbReference type="EMBL" id="MBE9118645.1"/>
    </source>
</evidence>
<dbReference type="AlphaFoldDB" id="A0A8J7JE41"/>
<evidence type="ECO:0000313" key="3">
    <source>
        <dbReference type="Proteomes" id="UP000654482"/>
    </source>
</evidence>